<evidence type="ECO:0000259" key="7">
    <source>
        <dbReference type="Pfam" id="PF04321"/>
    </source>
</evidence>
<dbReference type="InterPro" id="IPR029903">
    <property type="entry name" value="RmlD-like-bd"/>
</dbReference>
<organism evidence="8 9">
    <name type="scientific">Paradesertivirga mongoliensis</name>
    <dbReference type="NCBI Taxonomy" id="2100740"/>
    <lineage>
        <taxon>Bacteria</taxon>
        <taxon>Pseudomonadati</taxon>
        <taxon>Bacteroidota</taxon>
        <taxon>Sphingobacteriia</taxon>
        <taxon>Sphingobacteriales</taxon>
        <taxon>Sphingobacteriaceae</taxon>
        <taxon>Paradesertivirga</taxon>
    </lineage>
</organism>
<dbReference type="Pfam" id="PF04321">
    <property type="entry name" value="RmlD_sub_bind"/>
    <property type="match status" value="1"/>
</dbReference>
<evidence type="ECO:0000256" key="1">
    <source>
        <dbReference type="ARBA" id="ARBA00004781"/>
    </source>
</evidence>
<dbReference type="SUPFAM" id="SSF51735">
    <property type="entry name" value="NAD(P)-binding Rossmann-fold domains"/>
    <property type="match status" value="1"/>
</dbReference>
<keyword evidence="6" id="KW-0521">NADP</keyword>
<comment type="pathway">
    <text evidence="1 6">Carbohydrate biosynthesis; dTDP-L-rhamnose biosynthesis.</text>
</comment>
<name>A0ABW4ZI13_9SPHI</name>
<dbReference type="Proteomes" id="UP001597387">
    <property type="component" value="Unassembled WGS sequence"/>
</dbReference>
<evidence type="ECO:0000313" key="9">
    <source>
        <dbReference type="Proteomes" id="UP001597387"/>
    </source>
</evidence>
<dbReference type="Gene3D" id="3.20.20.80">
    <property type="entry name" value="Glycosidases"/>
    <property type="match status" value="1"/>
</dbReference>
<dbReference type="Gene3D" id="3.40.50.720">
    <property type="entry name" value="NAD(P)-binding Rossmann-like Domain"/>
    <property type="match status" value="1"/>
</dbReference>
<feature type="domain" description="RmlD-like substrate binding" evidence="7">
    <location>
        <begin position="446"/>
        <end position="702"/>
    </location>
</feature>
<dbReference type="EMBL" id="JBHUHZ010000001">
    <property type="protein sequence ID" value="MFD2161474.1"/>
    <property type="molecule type" value="Genomic_DNA"/>
</dbReference>
<sequence length="735" mass="83864">MSITSDVEVWAGIECTINRVRDSYFDQLNYADHYKRQSDLDLFADLGIKKIRYPILWERHKPEADTNISWDATDRSLNRLKELGIQPIAGLVHHGSGPSYASIETEQFATGLAEFALQVAQKFPWIEYYTPINEPLTTARFCGLYGFWYPHQNTDKDFIRLLMHETKATVLAMRAIRTINPQAKLIQTEDLGKTYSTPLLKYQASFENKRRWLSFDLLLGRVDKEHPLYRYITVKCGVKPEELQFFIDNPCPPDILGFNHYLTSERYIDENLKKYPRHTRGGNGRHKYADVEAVRVDLDEKTGAYQLLREAWDHFKLPMAITEVHLGCTREEQLRWVKEMWDTGNQLKSEGVDMRAITAWAVLGSYGWNKLLTKRKGKYEPGVFDLRASQPRPTALAKLIKSLSTGAEFSHPVLESKGWWRKDFRVLYFLNNIRKISNESKTSQPLLILGKTGTLGNAFARVCELRGIHYQLLDRKDFNLVDLAEMESVIKEKRPWAIVNAAGYVRVDDAETECSNCYTANTHGPANLAILSSRYHFKLLTFSSDLVFDGSKNQSYLESDPVAPLNIYGISKARAEQFVLERDPSALIIRTSAFFGPWDKYNFVTNVLSSLKNQQFVKAASDVLISPTYVPDLVNTSLDLLLDDESGIWHLANRGETTWASLATQVAKLGGFDSNLVTQTPLADFNYPAKRPRYSVLSSERALLMPDLSDSLTRYFYERKVNSSADDLVISTKAG</sequence>
<proteinExistence type="inferred from homology"/>
<accession>A0ABW4ZI13</accession>
<dbReference type="EC" id="1.1.1.133" evidence="3 6"/>
<evidence type="ECO:0000256" key="5">
    <source>
        <dbReference type="ARBA" id="ARBA00048200"/>
    </source>
</evidence>
<comment type="catalytic activity">
    <reaction evidence="5">
        <text>dTDP-beta-L-rhamnose + NADP(+) = dTDP-4-dehydro-beta-L-rhamnose + NADPH + H(+)</text>
        <dbReference type="Rhea" id="RHEA:21796"/>
        <dbReference type="ChEBI" id="CHEBI:15378"/>
        <dbReference type="ChEBI" id="CHEBI:57510"/>
        <dbReference type="ChEBI" id="CHEBI:57783"/>
        <dbReference type="ChEBI" id="CHEBI:58349"/>
        <dbReference type="ChEBI" id="CHEBI:62830"/>
        <dbReference type="EC" id="1.1.1.133"/>
    </reaction>
</comment>
<dbReference type="Pfam" id="PF00232">
    <property type="entry name" value="Glyco_hydro_1"/>
    <property type="match status" value="1"/>
</dbReference>
<dbReference type="CDD" id="cd05254">
    <property type="entry name" value="dTDP_HR_like_SDR_e"/>
    <property type="match status" value="1"/>
</dbReference>
<dbReference type="InterPro" id="IPR036291">
    <property type="entry name" value="NAD(P)-bd_dom_sf"/>
</dbReference>
<dbReference type="InterPro" id="IPR001360">
    <property type="entry name" value="Glyco_hydro_1"/>
</dbReference>
<evidence type="ECO:0000313" key="8">
    <source>
        <dbReference type="EMBL" id="MFD2161474.1"/>
    </source>
</evidence>
<comment type="function">
    <text evidence="6">Catalyzes the reduction of dTDP-6-deoxy-L-lyxo-4-hexulose to yield dTDP-L-rhamnose.</text>
</comment>
<evidence type="ECO:0000256" key="4">
    <source>
        <dbReference type="ARBA" id="ARBA00017099"/>
    </source>
</evidence>
<dbReference type="InterPro" id="IPR017853">
    <property type="entry name" value="GH"/>
</dbReference>
<dbReference type="InterPro" id="IPR005913">
    <property type="entry name" value="dTDP_dehydrorham_reduct"/>
</dbReference>
<dbReference type="SUPFAM" id="SSF51445">
    <property type="entry name" value="(Trans)glycosidases"/>
    <property type="match status" value="1"/>
</dbReference>
<evidence type="ECO:0000256" key="6">
    <source>
        <dbReference type="RuleBase" id="RU364082"/>
    </source>
</evidence>
<evidence type="ECO:0000256" key="2">
    <source>
        <dbReference type="ARBA" id="ARBA00010944"/>
    </source>
</evidence>
<keyword evidence="9" id="KW-1185">Reference proteome</keyword>
<protein>
    <recommendedName>
        <fullName evidence="4 6">dTDP-4-dehydrorhamnose reductase</fullName>
        <ecNumber evidence="3 6">1.1.1.133</ecNumber>
    </recommendedName>
</protein>
<reference evidence="9" key="1">
    <citation type="journal article" date="2019" name="Int. J. Syst. Evol. Microbiol.">
        <title>The Global Catalogue of Microorganisms (GCM) 10K type strain sequencing project: providing services to taxonomists for standard genome sequencing and annotation.</title>
        <authorList>
            <consortium name="The Broad Institute Genomics Platform"/>
            <consortium name="The Broad Institute Genome Sequencing Center for Infectious Disease"/>
            <person name="Wu L."/>
            <person name="Ma J."/>
        </authorList>
    </citation>
    <scope>NUCLEOTIDE SEQUENCE [LARGE SCALE GENOMIC DNA]</scope>
    <source>
        <strain evidence="9">KCTC 42217</strain>
    </source>
</reference>
<dbReference type="Gene3D" id="3.90.25.10">
    <property type="entry name" value="UDP-galactose 4-epimerase, domain 1"/>
    <property type="match status" value="1"/>
</dbReference>
<gene>
    <name evidence="8" type="ORF">ACFSJU_03665</name>
</gene>
<evidence type="ECO:0000256" key="3">
    <source>
        <dbReference type="ARBA" id="ARBA00012929"/>
    </source>
</evidence>
<comment type="caution">
    <text evidence="8">The sequence shown here is derived from an EMBL/GenBank/DDBJ whole genome shotgun (WGS) entry which is preliminary data.</text>
</comment>
<dbReference type="PANTHER" id="PTHR10491:SF4">
    <property type="entry name" value="METHIONINE ADENOSYLTRANSFERASE 2 SUBUNIT BETA"/>
    <property type="match status" value="1"/>
</dbReference>
<dbReference type="PANTHER" id="PTHR10491">
    <property type="entry name" value="DTDP-4-DEHYDRORHAMNOSE REDUCTASE"/>
    <property type="match status" value="1"/>
</dbReference>
<dbReference type="RefSeq" id="WP_255899234.1">
    <property type="nucleotide sequence ID" value="NZ_JAFMZO010000001.1"/>
</dbReference>
<keyword evidence="6" id="KW-0560">Oxidoreductase</keyword>
<comment type="similarity">
    <text evidence="2 6">Belongs to the dTDP-4-dehydrorhamnose reductase family.</text>
</comment>